<dbReference type="RefSeq" id="WP_107289160.1">
    <property type="nucleotide sequence ID" value="NZ_PYNF01000003.1"/>
</dbReference>
<sequence>MFDIEKIKEIVRNLGLPRSSIKVLTNVNFASCRCDVGLNVTKGQRYQLEQLLLLSRYINSEVCNRIYIGSLYRKVKIKPSQETLEQKLQNYISESSSVHRQDVLDGILYLQKIICNRTAALVIYSDRDKMLDEPPLGDWKPF</sequence>
<dbReference type="AlphaFoldDB" id="A0A2T3KLK7"/>
<protein>
    <submittedName>
        <fullName evidence="1">Uncharacterized protein</fullName>
    </submittedName>
</protein>
<evidence type="ECO:0000313" key="1">
    <source>
        <dbReference type="EMBL" id="PSV00530.1"/>
    </source>
</evidence>
<reference evidence="1 2" key="1">
    <citation type="submission" date="2018-01" db="EMBL/GenBank/DDBJ databases">
        <title>Whole genome sequencing of Histamine producing bacteria.</title>
        <authorList>
            <person name="Butler K."/>
        </authorList>
    </citation>
    <scope>NUCLEOTIDE SEQUENCE [LARGE SCALE GENOMIC DNA]</scope>
    <source>
        <strain evidence="1 2">FS-7.2</strain>
    </source>
</reference>
<evidence type="ECO:0000313" key="2">
    <source>
        <dbReference type="Proteomes" id="UP000241426"/>
    </source>
</evidence>
<dbReference type="Proteomes" id="UP000241426">
    <property type="component" value="Unassembled WGS sequence"/>
</dbReference>
<accession>A0A2T3KLK7</accession>
<comment type="caution">
    <text evidence="1">The sequence shown here is derived from an EMBL/GenBank/DDBJ whole genome shotgun (WGS) entry which is preliminary data.</text>
</comment>
<gene>
    <name evidence="1" type="ORF">C9J27_05190</name>
</gene>
<name>A0A2T3KLK7_9GAMM</name>
<organism evidence="1 2">
    <name type="scientific">Photobacterium kishitanii</name>
    <dbReference type="NCBI Taxonomy" id="318456"/>
    <lineage>
        <taxon>Bacteria</taxon>
        <taxon>Pseudomonadati</taxon>
        <taxon>Pseudomonadota</taxon>
        <taxon>Gammaproteobacteria</taxon>
        <taxon>Vibrionales</taxon>
        <taxon>Vibrionaceae</taxon>
        <taxon>Photobacterium</taxon>
    </lineage>
</organism>
<proteinExistence type="predicted"/>
<dbReference type="EMBL" id="PYNF01000003">
    <property type="protein sequence ID" value="PSV00530.1"/>
    <property type="molecule type" value="Genomic_DNA"/>
</dbReference>